<dbReference type="EMBL" id="JBFAKC010000021">
    <property type="protein sequence ID" value="MEV0712404.1"/>
    <property type="molecule type" value="Genomic_DNA"/>
</dbReference>
<accession>A0ABV3G3Y7</accession>
<dbReference type="SUPFAM" id="SSF159245">
    <property type="entry name" value="AttH-like"/>
    <property type="match status" value="1"/>
</dbReference>
<dbReference type="RefSeq" id="WP_357789427.1">
    <property type="nucleotide sequence ID" value="NZ_JBFAKC010000021.1"/>
</dbReference>
<evidence type="ECO:0000313" key="2">
    <source>
        <dbReference type="Proteomes" id="UP001551695"/>
    </source>
</evidence>
<reference evidence="1 2" key="1">
    <citation type="submission" date="2024-06" db="EMBL/GenBank/DDBJ databases">
        <title>The Natural Products Discovery Center: Release of the First 8490 Sequenced Strains for Exploring Actinobacteria Biosynthetic Diversity.</title>
        <authorList>
            <person name="Kalkreuter E."/>
            <person name="Kautsar S.A."/>
            <person name="Yang D."/>
            <person name="Bader C.D."/>
            <person name="Teijaro C.N."/>
            <person name="Fluegel L."/>
            <person name="Davis C.M."/>
            <person name="Simpson J.R."/>
            <person name="Lauterbach L."/>
            <person name="Steele A.D."/>
            <person name="Gui C."/>
            <person name="Meng S."/>
            <person name="Li G."/>
            <person name="Viehrig K."/>
            <person name="Ye F."/>
            <person name="Su P."/>
            <person name="Kiefer A.F."/>
            <person name="Nichols A."/>
            <person name="Cepeda A.J."/>
            <person name="Yan W."/>
            <person name="Fan B."/>
            <person name="Jiang Y."/>
            <person name="Adhikari A."/>
            <person name="Zheng C.-J."/>
            <person name="Schuster L."/>
            <person name="Cowan T.M."/>
            <person name="Smanski M.J."/>
            <person name="Chevrette M.G."/>
            <person name="De Carvalho L.P.S."/>
            <person name="Shen B."/>
        </authorList>
    </citation>
    <scope>NUCLEOTIDE SEQUENCE [LARGE SCALE GENOMIC DNA]</scope>
    <source>
        <strain evidence="1 2">NPDC050403</strain>
    </source>
</reference>
<protein>
    <submittedName>
        <fullName evidence="1">Uncharacterized protein</fullName>
    </submittedName>
</protein>
<comment type="caution">
    <text evidence="1">The sequence shown here is derived from an EMBL/GenBank/DDBJ whole genome shotgun (WGS) entry which is preliminary data.</text>
</comment>
<keyword evidence="2" id="KW-1185">Reference proteome</keyword>
<proteinExistence type="predicted"/>
<evidence type="ECO:0000313" key="1">
    <source>
        <dbReference type="EMBL" id="MEV0712404.1"/>
    </source>
</evidence>
<organism evidence="1 2">
    <name type="scientific">Nocardia aurea</name>
    <dbReference type="NCBI Taxonomy" id="2144174"/>
    <lineage>
        <taxon>Bacteria</taxon>
        <taxon>Bacillati</taxon>
        <taxon>Actinomycetota</taxon>
        <taxon>Actinomycetes</taxon>
        <taxon>Mycobacteriales</taxon>
        <taxon>Nocardiaceae</taxon>
        <taxon>Nocardia</taxon>
    </lineage>
</organism>
<sequence length="365" mass="40459">MPSPLDEYAIHQTTLPFTRVASSDRNFYDRSYFNAHNRDGGLFLITGFGVYPNLGVTDAYACVRRGDIHRTVRYSDALGDRDLAMRVGGYRIEVVEALQRIRVVCEHDELAFDLTWTGSFPAVQEQPHLVLTGNRPLIEASRFAQVGSWAGTLSIEGEDVTVDPAVWTGSRDRSWGIRPVGEPEPPGRAASEPSGGFWWLYAPLRFDDFAIIVIVQEEPDGTRTLNDAVRVWPDGRTEQLGWPRISLRYRSGTRVPISARLDLTTPDGKPLEVEITTGVGVPLHVGCGYSGDPDWQHGQWKGRDWTSTSRYDLTDPAVAARIPYGVTDHVAHARCGDAEGWGLFEHGSLGRHDPTGFADWTSVAP</sequence>
<gene>
    <name evidence="1" type="ORF">AB0I48_33100</name>
</gene>
<name>A0ABV3G3Y7_9NOCA</name>
<dbReference type="Proteomes" id="UP001551695">
    <property type="component" value="Unassembled WGS sequence"/>
</dbReference>